<dbReference type="AlphaFoldDB" id="A0A7X5ZQT9"/>
<dbReference type="RefSeq" id="WP_167169129.1">
    <property type="nucleotide sequence ID" value="NZ_JAAOYM010000001.1"/>
</dbReference>
<comment type="caution">
    <text evidence="1">The sequence shown here is derived from an EMBL/GenBank/DDBJ whole genome shotgun (WGS) entry which is preliminary data.</text>
</comment>
<dbReference type="Proteomes" id="UP000545493">
    <property type="component" value="Unassembled WGS sequence"/>
</dbReference>
<sequence>MSRKTTIPTPVSTGSKLMPKVVSTVGLLVVLVLVVKHPSEAAGWAKAAFGVVESMAEGIASFIRQFS</sequence>
<accession>A0A7X5ZQT9</accession>
<protein>
    <submittedName>
        <fullName evidence="1">Uncharacterized protein</fullName>
    </submittedName>
</protein>
<keyword evidence="2" id="KW-1185">Reference proteome</keyword>
<organism evidence="1 2">
    <name type="scientific">Saccharomonospora amisosensis</name>
    <dbReference type="NCBI Taxonomy" id="1128677"/>
    <lineage>
        <taxon>Bacteria</taxon>
        <taxon>Bacillati</taxon>
        <taxon>Actinomycetota</taxon>
        <taxon>Actinomycetes</taxon>
        <taxon>Pseudonocardiales</taxon>
        <taxon>Pseudonocardiaceae</taxon>
        <taxon>Saccharomonospora</taxon>
    </lineage>
</organism>
<name>A0A7X5ZQT9_9PSEU</name>
<gene>
    <name evidence="1" type="ORF">FHU38_001934</name>
</gene>
<evidence type="ECO:0000313" key="1">
    <source>
        <dbReference type="EMBL" id="NIJ11590.1"/>
    </source>
</evidence>
<dbReference type="EMBL" id="JAAOYM010000001">
    <property type="protein sequence ID" value="NIJ11590.1"/>
    <property type="molecule type" value="Genomic_DNA"/>
</dbReference>
<evidence type="ECO:0000313" key="2">
    <source>
        <dbReference type="Proteomes" id="UP000545493"/>
    </source>
</evidence>
<reference evidence="1 2" key="1">
    <citation type="submission" date="2020-03" db="EMBL/GenBank/DDBJ databases">
        <title>Sequencing the genomes of 1000 actinobacteria strains.</title>
        <authorList>
            <person name="Klenk H.-P."/>
        </authorList>
    </citation>
    <scope>NUCLEOTIDE SEQUENCE [LARGE SCALE GENOMIC DNA]</scope>
    <source>
        <strain evidence="1 2">DSM 45685</strain>
    </source>
</reference>
<proteinExistence type="predicted"/>